<comment type="similarity">
    <text evidence="2">Belongs to the ABC transporter superfamily. ABCG family. Eye pigment precursor importer (TC 3.A.1.204) subfamily.</text>
</comment>
<feature type="transmembrane region" description="Helical" evidence="9">
    <location>
        <begin position="390"/>
        <end position="414"/>
    </location>
</feature>
<dbReference type="InterPro" id="IPR050352">
    <property type="entry name" value="ABCG_transporters"/>
</dbReference>
<dbReference type="PROSITE" id="PS50893">
    <property type="entry name" value="ABC_TRANSPORTER_2"/>
    <property type="match status" value="1"/>
</dbReference>
<evidence type="ECO:0000256" key="3">
    <source>
        <dbReference type="ARBA" id="ARBA00022448"/>
    </source>
</evidence>
<keyword evidence="5" id="KW-0547">Nucleotide-binding</keyword>
<feature type="transmembrane region" description="Helical" evidence="9">
    <location>
        <begin position="349"/>
        <end position="369"/>
    </location>
</feature>
<dbReference type="STRING" id="568069.A0A1J1J0J7"/>
<dbReference type="InterPro" id="IPR027417">
    <property type="entry name" value="P-loop_NTPase"/>
</dbReference>
<sequence length="567" mass="64506">MVKHLRHNVILTLALKQVIKNISGEFKSCELTAIMGTSGSGKTTLLNILSGFVTENVTGVLEFNRASRSQSYIMQDENLNLLLSVNESMMFSINLKCGSKLTREKKKQKVDQILETLGLEQRTDVFVKNLSGGQRKRLSIAIELVDDPSILFLDEPTTGLDSSSSLQCIRLLKKLSQQGKTIICTIHTPSALLFQMFDHLYAMTDGRCIYQGGTNNLVPFLADAGLNCPPSYNPSDFLMEIATGEYGSQNDALSKMIQNGSNESYRVEANNKVKKYEFEIINEDFTNRFSSSFMNQLSNLLLRNFLMLYRDKVIMWLRLGIHIVVALIVGAFFENTGGQATRITNNFRLVYAITLFLMYTSFYSLATRFSSEIAIIKTEHFNRWYSTSAYYLAMTIADIPLTLVCSFIFVATVYVMTDQPFEDFRFAYFVMLQILSSFISQGLGLMIGSFFKLMNALYFAAVFLPVIVLFGGFMITQKDANKFFYWIFEICYTKHAGDATLVSILGYNRSKLECTEEIYCHFERPQKFLEEIDFKDEISVGNISVLIASLIIFRLVAFYMINHRLKH</sequence>
<dbReference type="Pfam" id="PF19055">
    <property type="entry name" value="ABC2_membrane_7"/>
    <property type="match status" value="1"/>
</dbReference>
<feature type="domain" description="ABC transporter" evidence="10">
    <location>
        <begin position="4"/>
        <end position="230"/>
    </location>
</feature>
<keyword evidence="7 9" id="KW-1133">Transmembrane helix</keyword>
<dbReference type="GO" id="GO:0005524">
    <property type="term" value="F:ATP binding"/>
    <property type="evidence" value="ECO:0007669"/>
    <property type="project" value="UniProtKB-KW"/>
</dbReference>
<evidence type="ECO:0000256" key="2">
    <source>
        <dbReference type="ARBA" id="ARBA00005814"/>
    </source>
</evidence>
<evidence type="ECO:0000256" key="5">
    <source>
        <dbReference type="ARBA" id="ARBA00022741"/>
    </source>
</evidence>
<dbReference type="InterPro" id="IPR003439">
    <property type="entry name" value="ABC_transporter-like_ATP-bd"/>
</dbReference>
<dbReference type="PROSITE" id="PS00211">
    <property type="entry name" value="ABC_TRANSPORTER_1"/>
    <property type="match status" value="1"/>
</dbReference>
<dbReference type="Proteomes" id="UP000183832">
    <property type="component" value="Unassembled WGS sequence"/>
</dbReference>
<keyword evidence="4 9" id="KW-0812">Transmembrane</keyword>
<evidence type="ECO:0000313" key="11">
    <source>
        <dbReference type="EMBL" id="CRL06051.1"/>
    </source>
</evidence>
<keyword evidence="6" id="KW-0067">ATP-binding</keyword>
<dbReference type="SMART" id="SM00382">
    <property type="entry name" value="AAA"/>
    <property type="match status" value="1"/>
</dbReference>
<gene>
    <name evidence="11" type="ORF">CLUMA_CG018971</name>
</gene>
<dbReference type="Pfam" id="PF01061">
    <property type="entry name" value="ABC2_membrane"/>
    <property type="match status" value="1"/>
</dbReference>
<dbReference type="InterPro" id="IPR017871">
    <property type="entry name" value="ABC_transporter-like_CS"/>
</dbReference>
<dbReference type="InterPro" id="IPR013525">
    <property type="entry name" value="ABC2_TM"/>
</dbReference>
<organism evidence="11 12">
    <name type="scientific">Clunio marinus</name>
    <dbReference type="NCBI Taxonomy" id="568069"/>
    <lineage>
        <taxon>Eukaryota</taxon>
        <taxon>Metazoa</taxon>
        <taxon>Ecdysozoa</taxon>
        <taxon>Arthropoda</taxon>
        <taxon>Hexapoda</taxon>
        <taxon>Insecta</taxon>
        <taxon>Pterygota</taxon>
        <taxon>Neoptera</taxon>
        <taxon>Endopterygota</taxon>
        <taxon>Diptera</taxon>
        <taxon>Nematocera</taxon>
        <taxon>Chironomoidea</taxon>
        <taxon>Chironomidae</taxon>
        <taxon>Clunio</taxon>
    </lineage>
</organism>
<dbReference type="InterPro" id="IPR003593">
    <property type="entry name" value="AAA+_ATPase"/>
</dbReference>
<keyword evidence="3" id="KW-0813">Transport</keyword>
<evidence type="ECO:0000259" key="10">
    <source>
        <dbReference type="PROSITE" id="PS50893"/>
    </source>
</evidence>
<comment type="subcellular location">
    <subcellularLocation>
        <location evidence="1">Membrane</location>
        <topology evidence="1">Multi-pass membrane protein</topology>
    </subcellularLocation>
</comment>
<dbReference type="SUPFAM" id="SSF52540">
    <property type="entry name" value="P-loop containing nucleoside triphosphate hydrolases"/>
    <property type="match status" value="1"/>
</dbReference>
<dbReference type="Pfam" id="PF00005">
    <property type="entry name" value="ABC_tran"/>
    <property type="match status" value="1"/>
</dbReference>
<dbReference type="Gene3D" id="3.40.50.300">
    <property type="entry name" value="P-loop containing nucleotide triphosphate hydrolases"/>
    <property type="match status" value="1"/>
</dbReference>
<name>A0A1J1J0J7_9DIPT</name>
<keyword evidence="8 9" id="KW-0472">Membrane</keyword>
<evidence type="ECO:0000256" key="6">
    <source>
        <dbReference type="ARBA" id="ARBA00022840"/>
    </source>
</evidence>
<feature type="transmembrane region" description="Helical" evidence="9">
    <location>
        <begin position="313"/>
        <end position="333"/>
    </location>
</feature>
<dbReference type="GO" id="GO:0016887">
    <property type="term" value="F:ATP hydrolysis activity"/>
    <property type="evidence" value="ECO:0007669"/>
    <property type="project" value="InterPro"/>
</dbReference>
<feature type="transmembrane region" description="Helical" evidence="9">
    <location>
        <begin position="543"/>
        <end position="561"/>
    </location>
</feature>
<evidence type="ECO:0000256" key="7">
    <source>
        <dbReference type="ARBA" id="ARBA00022989"/>
    </source>
</evidence>
<reference evidence="11 12" key="1">
    <citation type="submission" date="2015-04" db="EMBL/GenBank/DDBJ databases">
        <authorList>
            <person name="Syromyatnikov M.Y."/>
            <person name="Popov V.N."/>
        </authorList>
    </citation>
    <scope>NUCLEOTIDE SEQUENCE [LARGE SCALE GENOMIC DNA]</scope>
</reference>
<evidence type="ECO:0000256" key="1">
    <source>
        <dbReference type="ARBA" id="ARBA00004141"/>
    </source>
</evidence>
<dbReference type="PANTHER" id="PTHR48041:SF78">
    <property type="entry name" value="ABC TRANSPORTER EXPRESSED IN TRACHEA, ISOFORM A"/>
    <property type="match status" value="1"/>
</dbReference>
<keyword evidence="12" id="KW-1185">Reference proteome</keyword>
<evidence type="ECO:0000256" key="4">
    <source>
        <dbReference type="ARBA" id="ARBA00022692"/>
    </source>
</evidence>
<evidence type="ECO:0000313" key="12">
    <source>
        <dbReference type="Proteomes" id="UP000183832"/>
    </source>
</evidence>
<protein>
    <submittedName>
        <fullName evidence="11">CLUMA_CG018971, isoform A</fullName>
    </submittedName>
</protein>
<feature type="transmembrane region" description="Helical" evidence="9">
    <location>
        <begin position="426"/>
        <end position="445"/>
    </location>
</feature>
<dbReference type="GO" id="GO:0005886">
    <property type="term" value="C:plasma membrane"/>
    <property type="evidence" value="ECO:0007669"/>
    <property type="project" value="TreeGrafter"/>
</dbReference>
<dbReference type="InterPro" id="IPR043926">
    <property type="entry name" value="ABCG_dom"/>
</dbReference>
<dbReference type="GO" id="GO:0140359">
    <property type="term" value="F:ABC-type transporter activity"/>
    <property type="evidence" value="ECO:0007669"/>
    <property type="project" value="InterPro"/>
</dbReference>
<evidence type="ECO:0000256" key="8">
    <source>
        <dbReference type="ARBA" id="ARBA00023136"/>
    </source>
</evidence>
<dbReference type="PANTHER" id="PTHR48041">
    <property type="entry name" value="ABC TRANSPORTER G FAMILY MEMBER 28"/>
    <property type="match status" value="1"/>
</dbReference>
<accession>A0A1J1J0J7</accession>
<evidence type="ECO:0000256" key="9">
    <source>
        <dbReference type="SAM" id="Phobius"/>
    </source>
</evidence>
<dbReference type="EMBL" id="CVRI01000066">
    <property type="protein sequence ID" value="CRL06051.1"/>
    <property type="molecule type" value="Genomic_DNA"/>
</dbReference>
<dbReference type="FunFam" id="3.40.50.300:FF:001077">
    <property type="entry name" value="Uncharacterized protein, isoform A"/>
    <property type="match status" value="1"/>
</dbReference>
<feature type="transmembrane region" description="Helical" evidence="9">
    <location>
        <begin position="457"/>
        <end position="476"/>
    </location>
</feature>
<dbReference type="AlphaFoldDB" id="A0A1J1J0J7"/>
<proteinExistence type="inferred from homology"/>
<dbReference type="OrthoDB" id="6098064at2759"/>